<reference evidence="2 3" key="1">
    <citation type="submission" date="2020-02" db="EMBL/GenBank/DDBJ databases">
        <title>Flavobacteriaceae Psychroflexus bacterium YR1-1, complete genome.</title>
        <authorList>
            <person name="Li Y."/>
            <person name="Wu S."/>
        </authorList>
    </citation>
    <scope>NUCLEOTIDE SEQUENCE [LARGE SCALE GENOMIC DNA]</scope>
    <source>
        <strain evidence="2 3">YR1-1</strain>
    </source>
</reference>
<dbReference type="GO" id="GO:0015035">
    <property type="term" value="F:protein-disulfide reductase activity"/>
    <property type="evidence" value="ECO:0007669"/>
    <property type="project" value="TreeGrafter"/>
</dbReference>
<feature type="domain" description="Thioredoxin" evidence="1">
    <location>
        <begin position="1"/>
        <end position="98"/>
    </location>
</feature>
<dbReference type="CDD" id="cd02947">
    <property type="entry name" value="TRX_family"/>
    <property type="match status" value="1"/>
</dbReference>
<dbReference type="PROSITE" id="PS51352">
    <property type="entry name" value="THIOREDOXIN_2"/>
    <property type="match status" value="1"/>
</dbReference>
<dbReference type="SUPFAM" id="SSF52833">
    <property type="entry name" value="Thioredoxin-like"/>
    <property type="match status" value="1"/>
</dbReference>
<dbReference type="InterPro" id="IPR036249">
    <property type="entry name" value="Thioredoxin-like_sf"/>
</dbReference>
<accession>A0A6B3QX65</accession>
<protein>
    <submittedName>
        <fullName evidence="2">Thioredoxin family protein</fullName>
    </submittedName>
</protein>
<sequence>MTKFGELIDEQKPILLNFFADWSEDCENIHDQLKDVSAAVGDKAKLIKIDAEKNAQLVEALKVKKLPTYMLYKGGEMVWRQSGKLEANDLIILLEDNS</sequence>
<dbReference type="GO" id="GO:0005737">
    <property type="term" value="C:cytoplasm"/>
    <property type="evidence" value="ECO:0007669"/>
    <property type="project" value="TreeGrafter"/>
</dbReference>
<dbReference type="Gene3D" id="3.40.30.10">
    <property type="entry name" value="Glutaredoxin"/>
    <property type="match status" value="1"/>
</dbReference>
<dbReference type="PANTHER" id="PTHR45663">
    <property type="entry name" value="GEO12009P1"/>
    <property type="match status" value="1"/>
</dbReference>
<dbReference type="EMBL" id="JAAIKD010000001">
    <property type="protein sequence ID" value="NEV92589.1"/>
    <property type="molecule type" value="Genomic_DNA"/>
</dbReference>
<dbReference type="RefSeq" id="WP_164003185.1">
    <property type="nucleotide sequence ID" value="NZ_JAAIKD010000001.1"/>
</dbReference>
<gene>
    <name evidence="2" type="ORF">G3567_00305</name>
</gene>
<dbReference type="InterPro" id="IPR013766">
    <property type="entry name" value="Thioredoxin_domain"/>
</dbReference>
<evidence type="ECO:0000313" key="2">
    <source>
        <dbReference type="EMBL" id="NEV92589.1"/>
    </source>
</evidence>
<dbReference type="Proteomes" id="UP000478505">
    <property type="component" value="Unassembled WGS sequence"/>
</dbReference>
<comment type="caution">
    <text evidence="2">The sequence shown here is derived from an EMBL/GenBank/DDBJ whole genome shotgun (WGS) entry which is preliminary data.</text>
</comment>
<dbReference type="AlphaFoldDB" id="A0A6B3QX65"/>
<dbReference type="Pfam" id="PF00085">
    <property type="entry name" value="Thioredoxin"/>
    <property type="match status" value="1"/>
</dbReference>
<proteinExistence type="predicted"/>
<dbReference type="PANTHER" id="PTHR45663:SF11">
    <property type="entry name" value="GEO12009P1"/>
    <property type="match status" value="1"/>
</dbReference>
<keyword evidence="3" id="KW-1185">Reference proteome</keyword>
<name>A0A6B3QX65_9FLAO</name>
<evidence type="ECO:0000313" key="3">
    <source>
        <dbReference type="Proteomes" id="UP000478505"/>
    </source>
</evidence>
<evidence type="ECO:0000259" key="1">
    <source>
        <dbReference type="PROSITE" id="PS51352"/>
    </source>
</evidence>
<organism evidence="2 3">
    <name type="scientific">Psychroflexus aurantiacus</name>
    <dbReference type="NCBI Taxonomy" id="2709310"/>
    <lineage>
        <taxon>Bacteria</taxon>
        <taxon>Pseudomonadati</taxon>
        <taxon>Bacteroidota</taxon>
        <taxon>Flavobacteriia</taxon>
        <taxon>Flavobacteriales</taxon>
        <taxon>Flavobacteriaceae</taxon>
        <taxon>Psychroflexus</taxon>
    </lineage>
</organism>